<sequence>DDRRWLQHLEAVAEADVEVFSAEATDGVREGDGISEEPAEVPPKLLVHSPKGQSECSGAYLLLEEKANGQPLWRKEAANRWLYSGTDGTWIVGGSKQQNLGFACRTGLLHLAKAHDGQTPDRVQGSWKRVDGKEWADDADIKVILPTPFRAGAPVQIVNSRRLQGRYGRLGAKSGNVWRTRLADGSTEDLEEEQLQVREFVAGEAWLRPKASEASPQPKARASDGAATSSWVNCGLSLAGEASAKSRPELLMLTLLATLLDRPLEPGLLRVRAPGTSAFDVPAVSVSELQRRRTLLRTMEQQPVIAAFEEHEVAPLPGAPPECQTLVVHGEATHRATLWLNVLVLVEESLPGHFQGTDFRPLPPTNDEVLGWATVRCSDADEVALRQTLSRLASASDARLDNVGPQVFVVGTCQQRSIALKLLEMADKEEARLPPRVARGLRPPVPRELESSCARLRVPQAAAEAIRKLLLTLEVELTVFCLWTAQKTDGAKEGSALDVDEDLVAGAVVSAKYDDGNWCDAVVVDVDPFSGTAKITWEYDGTTSDIDLQDLKLKPSEEAKRRRQRQSWLQSASVLAIFGPLRQRKMAAVKVMAA</sequence>
<dbReference type="InterPro" id="IPR002999">
    <property type="entry name" value="Tudor"/>
</dbReference>
<protein>
    <recommendedName>
        <fullName evidence="1">Tudor domain-containing protein</fullName>
    </recommendedName>
</protein>
<organism evidence="2 3">
    <name type="scientific">Polarella glacialis</name>
    <name type="common">Dinoflagellate</name>
    <dbReference type="NCBI Taxonomy" id="89957"/>
    <lineage>
        <taxon>Eukaryota</taxon>
        <taxon>Sar</taxon>
        <taxon>Alveolata</taxon>
        <taxon>Dinophyceae</taxon>
        <taxon>Suessiales</taxon>
        <taxon>Suessiaceae</taxon>
        <taxon>Polarella</taxon>
    </lineage>
</organism>
<dbReference type="AlphaFoldDB" id="A0A813KKZ9"/>
<name>A0A813KKZ9_POLGL</name>
<comment type="caution">
    <text evidence="2">The sequence shown here is derived from an EMBL/GenBank/DDBJ whole genome shotgun (WGS) entry which is preliminary data.</text>
</comment>
<feature type="domain" description="Tudor" evidence="1">
    <location>
        <begin position="501"/>
        <end position="559"/>
    </location>
</feature>
<accession>A0A813KKZ9</accession>
<evidence type="ECO:0000313" key="3">
    <source>
        <dbReference type="Proteomes" id="UP000626109"/>
    </source>
</evidence>
<reference evidence="2" key="1">
    <citation type="submission" date="2021-02" db="EMBL/GenBank/DDBJ databases">
        <authorList>
            <person name="Dougan E. K."/>
            <person name="Rhodes N."/>
            <person name="Thang M."/>
            <person name="Chan C."/>
        </authorList>
    </citation>
    <scope>NUCLEOTIDE SEQUENCE</scope>
</reference>
<evidence type="ECO:0000313" key="2">
    <source>
        <dbReference type="EMBL" id="CAE8701923.1"/>
    </source>
</evidence>
<evidence type="ECO:0000259" key="1">
    <source>
        <dbReference type="SMART" id="SM00333"/>
    </source>
</evidence>
<proteinExistence type="predicted"/>
<dbReference type="Proteomes" id="UP000626109">
    <property type="component" value="Unassembled WGS sequence"/>
</dbReference>
<feature type="non-terminal residue" evidence="2">
    <location>
        <position position="594"/>
    </location>
</feature>
<dbReference type="SMART" id="SM00333">
    <property type="entry name" value="TUDOR"/>
    <property type="match status" value="1"/>
</dbReference>
<gene>
    <name evidence="2" type="ORF">PGLA2088_LOCUS32220</name>
</gene>
<dbReference type="EMBL" id="CAJNNW010029941">
    <property type="protein sequence ID" value="CAE8701923.1"/>
    <property type="molecule type" value="Genomic_DNA"/>
</dbReference>
<feature type="non-terminal residue" evidence="2">
    <location>
        <position position="1"/>
    </location>
</feature>